<proteinExistence type="predicted"/>
<organism evidence="1 2">
    <name type="scientific">Actinoallomurus oryzae</name>
    <dbReference type="NCBI Taxonomy" id="502180"/>
    <lineage>
        <taxon>Bacteria</taxon>
        <taxon>Bacillati</taxon>
        <taxon>Actinomycetota</taxon>
        <taxon>Actinomycetes</taxon>
        <taxon>Streptosporangiales</taxon>
        <taxon>Thermomonosporaceae</taxon>
        <taxon>Actinoallomurus</taxon>
    </lineage>
</organism>
<reference evidence="2" key="1">
    <citation type="journal article" date="2019" name="Int. J. Syst. Evol. Microbiol.">
        <title>The Global Catalogue of Microorganisms (GCM) 10K type strain sequencing project: providing services to taxonomists for standard genome sequencing and annotation.</title>
        <authorList>
            <consortium name="The Broad Institute Genomics Platform"/>
            <consortium name="The Broad Institute Genome Sequencing Center for Infectious Disease"/>
            <person name="Wu L."/>
            <person name="Ma J."/>
        </authorList>
    </citation>
    <scope>NUCLEOTIDE SEQUENCE [LARGE SCALE GENOMIC DNA]</scope>
    <source>
        <strain evidence="2">JCM 17933</strain>
    </source>
</reference>
<comment type="caution">
    <text evidence="1">The sequence shown here is derived from an EMBL/GenBank/DDBJ whole genome shotgun (WGS) entry which is preliminary data.</text>
</comment>
<dbReference type="RefSeq" id="WP_345471995.1">
    <property type="nucleotide sequence ID" value="NZ_BAABHF010000046.1"/>
</dbReference>
<gene>
    <name evidence="1" type="ORF">GCM10023191_074310</name>
</gene>
<keyword evidence="2" id="KW-1185">Reference proteome</keyword>
<dbReference type="Proteomes" id="UP001500503">
    <property type="component" value="Unassembled WGS sequence"/>
</dbReference>
<dbReference type="EMBL" id="BAABHF010000046">
    <property type="protein sequence ID" value="GAA4510939.1"/>
    <property type="molecule type" value="Genomic_DNA"/>
</dbReference>
<evidence type="ECO:0000313" key="2">
    <source>
        <dbReference type="Proteomes" id="UP001500503"/>
    </source>
</evidence>
<name>A0ABP8QV75_9ACTN</name>
<protein>
    <submittedName>
        <fullName evidence="1">Uncharacterized protein</fullName>
    </submittedName>
</protein>
<evidence type="ECO:0000313" key="1">
    <source>
        <dbReference type="EMBL" id="GAA4510939.1"/>
    </source>
</evidence>
<accession>A0ABP8QV75</accession>
<sequence>MARLDFELAYADGVTTARLLSEFGEGVVEVHWSGLHELEYSPDPARNPFLRYGVNNWNREEVAVYTGLAGAFTARRRRFAIPTWDRDAAIRHLRRQDFDLVSWEYRIEADELAWPDRDQGFAVPRVSLGPAATPWQRAHEHEAALFPVRHLGELNSLTSEILRDVTGSLNVFGVGGSQSRLVDALRGEHRPTPSSVLEPGDVLVDLTVGCECGMYDSLLVIAPGDLRREWETIIAAYRGRIAEYEAAVGSLRTFEDLFAALDAVQRPLDDGPAPG</sequence>